<keyword evidence="3" id="KW-0964">Secreted</keyword>
<evidence type="ECO:0000313" key="6">
    <source>
        <dbReference type="Proteomes" id="UP000504632"/>
    </source>
</evidence>
<dbReference type="OrthoDB" id="6092325at2759"/>
<sequence>MSPRGSELLNYFQTFCFLSTCVADLCNWRGSGLQEPYSGAVQQVRLRCTEGSVEWVYPSQALRVVLDPNLSTVRHTTVCIKPLRGFYGATVYIERAGELDLLMTEGERPEQVRCFRADGPQSPAIFLQATPQSDIVRRVAGFRYEMLRKQSSATGVRRTLLQAACRPCNDTELLQAVCSSDFVVRGSILNVTHDLEQQMSFVGVGDGRVYRQRSGVFERDAGSSVAWHGYIHTLLQCQVKPGPGQFLFTGAEHFGEAWLGCAPRFKDFLSLYLTAQRLQQNPCEFPLD</sequence>
<dbReference type="PANTHER" id="PTHR28593">
    <property type="entry name" value="METEORIN-LIKE PROTEIN"/>
    <property type="match status" value="1"/>
</dbReference>
<dbReference type="GeneID" id="115826904"/>
<comment type="subcellular location">
    <subcellularLocation>
        <location evidence="1">Secreted</location>
    </subcellularLocation>
</comment>
<evidence type="ECO:0000256" key="5">
    <source>
        <dbReference type="ARBA" id="ARBA00023157"/>
    </source>
</evidence>
<evidence type="ECO:0000256" key="3">
    <source>
        <dbReference type="ARBA" id="ARBA00022525"/>
    </source>
</evidence>
<proteinExistence type="inferred from homology"/>
<dbReference type="GO" id="GO:0005179">
    <property type="term" value="F:hormone activity"/>
    <property type="evidence" value="ECO:0007669"/>
    <property type="project" value="TreeGrafter"/>
</dbReference>
<evidence type="ECO:0000256" key="4">
    <source>
        <dbReference type="ARBA" id="ARBA00022729"/>
    </source>
</evidence>
<keyword evidence="5" id="KW-1015">Disulfide bond</keyword>
<dbReference type="InterPro" id="IPR051998">
    <property type="entry name" value="Meteorin-like"/>
</dbReference>
<accession>A0A6J2WQP2</accession>
<evidence type="ECO:0000256" key="1">
    <source>
        <dbReference type="ARBA" id="ARBA00004613"/>
    </source>
</evidence>
<gene>
    <name evidence="7" type="primary">LOC115826904</name>
</gene>
<organism evidence="6 7">
    <name type="scientific">Chanos chanos</name>
    <name type="common">Milkfish</name>
    <name type="synonym">Mugil chanos</name>
    <dbReference type="NCBI Taxonomy" id="29144"/>
    <lineage>
        <taxon>Eukaryota</taxon>
        <taxon>Metazoa</taxon>
        <taxon>Chordata</taxon>
        <taxon>Craniata</taxon>
        <taxon>Vertebrata</taxon>
        <taxon>Euteleostomi</taxon>
        <taxon>Actinopterygii</taxon>
        <taxon>Neopterygii</taxon>
        <taxon>Teleostei</taxon>
        <taxon>Ostariophysi</taxon>
        <taxon>Gonorynchiformes</taxon>
        <taxon>Chanidae</taxon>
        <taxon>Chanos</taxon>
    </lineage>
</organism>
<name>A0A6J2WQP2_CHACN</name>
<dbReference type="RefSeq" id="XP_030646713.1">
    <property type="nucleotide sequence ID" value="XM_030790853.1"/>
</dbReference>
<evidence type="ECO:0000313" key="7">
    <source>
        <dbReference type="RefSeq" id="XP_030646713.1"/>
    </source>
</evidence>
<dbReference type="GO" id="GO:0005615">
    <property type="term" value="C:extracellular space"/>
    <property type="evidence" value="ECO:0007669"/>
    <property type="project" value="TreeGrafter"/>
</dbReference>
<dbReference type="AlphaFoldDB" id="A0A6J2WQP2"/>
<keyword evidence="4" id="KW-0732">Signal</keyword>
<comment type="similarity">
    <text evidence="2">Belongs to the meteorin family.</text>
</comment>
<evidence type="ECO:0000256" key="2">
    <source>
        <dbReference type="ARBA" id="ARBA00005669"/>
    </source>
</evidence>
<keyword evidence="6" id="KW-1185">Reference proteome</keyword>
<dbReference type="PANTHER" id="PTHR28593:SF4">
    <property type="entry name" value="METEORIN-LIKE PROTEIN"/>
    <property type="match status" value="1"/>
</dbReference>
<dbReference type="Proteomes" id="UP000504632">
    <property type="component" value="Chromosome 13"/>
</dbReference>
<reference evidence="7" key="1">
    <citation type="submission" date="2025-08" db="UniProtKB">
        <authorList>
            <consortium name="RefSeq"/>
        </authorList>
    </citation>
    <scope>IDENTIFICATION</scope>
</reference>
<protein>
    <submittedName>
        <fullName evidence="7">Meteorin-like protein</fullName>
    </submittedName>
</protein>
<dbReference type="InParanoid" id="A0A6J2WQP2"/>